<dbReference type="AlphaFoldDB" id="A0A382JJS2"/>
<proteinExistence type="predicted"/>
<dbReference type="SUPFAM" id="SSF50475">
    <property type="entry name" value="FMN-binding split barrel"/>
    <property type="match status" value="1"/>
</dbReference>
<dbReference type="EMBL" id="UINC01074595">
    <property type="protein sequence ID" value="SVC11949.1"/>
    <property type="molecule type" value="Genomic_DNA"/>
</dbReference>
<dbReference type="SMART" id="SM00903">
    <property type="entry name" value="Flavin_Reduct"/>
    <property type="match status" value="1"/>
</dbReference>
<dbReference type="InterPro" id="IPR002563">
    <property type="entry name" value="Flavin_Rdtase-like_dom"/>
</dbReference>
<sequence>MKKINSSLFKSVMSKFPTGVAIITINNNNNYFGKTVNSFASVSLNPPLVLFSLEKQSSSLKDYTKSSFFGINILSRKQKKLSIFFSKLKPKWGDTKFFLSKNNIPLIEGSVANLNCKNNKTISQGDHIIFICKILEGQINTKLRPLVYLNSNYL</sequence>
<reference evidence="3" key="1">
    <citation type="submission" date="2018-05" db="EMBL/GenBank/DDBJ databases">
        <authorList>
            <person name="Lanie J.A."/>
            <person name="Ng W.-L."/>
            <person name="Kazmierczak K.M."/>
            <person name="Andrzejewski T.M."/>
            <person name="Davidsen T.M."/>
            <person name="Wayne K.J."/>
            <person name="Tettelin H."/>
            <person name="Glass J.I."/>
            <person name="Rusch D."/>
            <person name="Podicherti R."/>
            <person name="Tsui H.-C.T."/>
            <person name="Winkler M.E."/>
        </authorList>
    </citation>
    <scope>NUCLEOTIDE SEQUENCE</scope>
</reference>
<dbReference type="PANTHER" id="PTHR30466:SF1">
    <property type="entry name" value="FMN REDUCTASE (NADH) RUTF"/>
    <property type="match status" value="1"/>
</dbReference>
<keyword evidence="1" id="KW-0560">Oxidoreductase</keyword>
<name>A0A382JJS2_9ZZZZ</name>
<feature type="domain" description="Flavin reductase like" evidence="2">
    <location>
        <begin position="13"/>
        <end position="154"/>
    </location>
</feature>
<evidence type="ECO:0000256" key="1">
    <source>
        <dbReference type="ARBA" id="ARBA00023002"/>
    </source>
</evidence>
<evidence type="ECO:0000313" key="3">
    <source>
        <dbReference type="EMBL" id="SVC11949.1"/>
    </source>
</evidence>
<dbReference type="PANTHER" id="PTHR30466">
    <property type="entry name" value="FLAVIN REDUCTASE"/>
    <property type="match status" value="1"/>
</dbReference>
<accession>A0A382JJS2</accession>
<dbReference type="InterPro" id="IPR050268">
    <property type="entry name" value="NADH-dep_flavin_reductase"/>
</dbReference>
<dbReference type="InterPro" id="IPR012349">
    <property type="entry name" value="Split_barrel_FMN-bd"/>
</dbReference>
<gene>
    <name evidence="3" type="ORF">METZ01_LOCUS264803</name>
</gene>
<protein>
    <recommendedName>
        <fullName evidence="2">Flavin reductase like domain-containing protein</fullName>
    </recommendedName>
</protein>
<dbReference type="Gene3D" id="2.30.110.10">
    <property type="entry name" value="Electron Transport, Fmn-binding Protein, Chain A"/>
    <property type="match status" value="1"/>
</dbReference>
<dbReference type="GO" id="GO:0042602">
    <property type="term" value="F:riboflavin reductase (NADPH) activity"/>
    <property type="evidence" value="ECO:0007669"/>
    <property type="project" value="TreeGrafter"/>
</dbReference>
<dbReference type="GO" id="GO:0010181">
    <property type="term" value="F:FMN binding"/>
    <property type="evidence" value="ECO:0007669"/>
    <property type="project" value="InterPro"/>
</dbReference>
<dbReference type="Pfam" id="PF01613">
    <property type="entry name" value="Flavin_Reduct"/>
    <property type="match status" value="1"/>
</dbReference>
<organism evidence="3">
    <name type="scientific">marine metagenome</name>
    <dbReference type="NCBI Taxonomy" id="408172"/>
    <lineage>
        <taxon>unclassified sequences</taxon>
        <taxon>metagenomes</taxon>
        <taxon>ecological metagenomes</taxon>
    </lineage>
</organism>
<evidence type="ECO:0000259" key="2">
    <source>
        <dbReference type="SMART" id="SM00903"/>
    </source>
</evidence>